<dbReference type="Proteomes" id="UP001301350">
    <property type="component" value="Unassembled WGS sequence"/>
</dbReference>
<protein>
    <submittedName>
        <fullName evidence="1">Uncharacterized protein</fullName>
    </submittedName>
</protein>
<sequence length="806" mass="87147">MATGQDWRGWAAAHATWRWRAQRWLQAHVPAGSWVWVDDDAAAALLSLAPLAEWAALPYNYRGWRAVDMEEDADDQGTESDEEGDDDPVASVVFFVAGAEWVPGEWPVAQRLARCLTQRVPNALERAAQRAAEAGAAVRVTVLVTWTNEDAERYGGADGVDADAEEANDDDGALPYAHMKAQLEAALAQAWKRRLSRASRQRRDLAAHVEWSAWVYYAPFLAGVSLVATQRFLSVPAAGRSWTNCLAFPADRPALEARLRGHHRAARDDTTWALLTFARHLAAVCVTLGYVCDGVFAPSNGVAAAALSDRFAQLFECARAEFADTLAEASLLPFGERNVEPVQKSDDVERHVTVLLVDRLSDMDTAVRHPHGHDPRSTDWYAPVLRGQSTASMACVEAALATETDVTPPDTGAAGLLPDTASTRLLLASESFSRQVLPLQTDVKGFLRYAHDQLQQCLDGGASVPRGGASKRVVAVARRSKLGATRTSTPTVTTPSLDEATRIAHTQALLERAAHKMPLTTRWRHVTLLHLTRVAVAYEKRRSAETTSQPDAVDRQDALAVETALPIYLDRLDALRANDGDIDAVSSVLQEALRTQPLRAVGLPLLLSAFAVFHFHEAPDELIARLRSALVQRAAAERDEWLQQTADPLFQRLADVARCTLRPTTTARTAVPATTNSNYDSVRMANTAAALLSGQQRGIDFYPVSAHSGPDLAGLLRTGLARVTGTTTASTPTAPPVLLVAVAGGLTITELRALQQLSQTPATSITTTTTTTTTTTSVHRPQVLISASGSAPWVDRRAVLTACFGV</sequence>
<dbReference type="EMBL" id="JANCYW010000007">
    <property type="protein sequence ID" value="KAK4536107.1"/>
    <property type="molecule type" value="Genomic_DNA"/>
</dbReference>
<evidence type="ECO:0000313" key="2">
    <source>
        <dbReference type="Proteomes" id="UP001301350"/>
    </source>
</evidence>
<organism evidence="1 2">
    <name type="scientific">Cyanidium caldarium</name>
    <name type="common">Red alga</name>
    <dbReference type="NCBI Taxonomy" id="2771"/>
    <lineage>
        <taxon>Eukaryota</taxon>
        <taxon>Rhodophyta</taxon>
        <taxon>Bangiophyceae</taxon>
        <taxon>Cyanidiales</taxon>
        <taxon>Cyanidiaceae</taxon>
        <taxon>Cyanidium</taxon>
    </lineage>
</organism>
<evidence type="ECO:0000313" key="1">
    <source>
        <dbReference type="EMBL" id="KAK4536107.1"/>
    </source>
</evidence>
<accession>A0AAV9IV20</accession>
<gene>
    <name evidence="1" type="ORF">CDCA_CDCA07G2132</name>
</gene>
<keyword evidence="2" id="KW-1185">Reference proteome</keyword>
<name>A0AAV9IV20_CYACA</name>
<proteinExistence type="predicted"/>
<dbReference type="AlphaFoldDB" id="A0AAV9IV20"/>
<reference evidence="1 2" key="1">
    <citation type="submission" date="2022-07" db="EMBL/GenBank/DDBJ databases">
        <title>Genome-wide signatures of adaptation to extreme environments.</title>
        <authorList>
            <person name="Cho C.H."/>
            <person name="Yoon H.S."/>
        </authorList>
    </citation>
    <scope>NUCLEOTIDE SEQUENCE [LARGE SCALE GENOMIC DNA]</scope>
    <source>
        <strain evidence="1 2">DBV 063 E5</strain>
    </source>
</reference>
<comment type="caution">
    <text evidence="1">The sequence shown here is derived from an EMBL/GenBank/DDBJ whole genome shotgun (WGS) entry which is preliminary data.</text>
</comment>